<protein>
    <submittedName>
        <fullName evidence="2">Uncharacterized protein</fullName>
    </submittedName>
</protein>
<feature type="region of interest" description="Disordered" evidence="1">
    <location>
        <begin position="1"/>
        <end position="23"/>
    </location>
</feature>
<organism evidence="2 3">
    <name type="scientific">Cinchona calisaya</name>
    <dbReference type="NCBI Taxonomy" id="153742"/>
    <lineage>
        <taxon>Eukaryota</taxon>
        <taxon>Viridiplantae</taxon>
        <taxon>Streptophyta</taxon>
        <taxon>Embryophyta</taxon>
        <taxon>Tracheophyta</taxon>
        <taxon>Spermatophyta</taxon>
        <taxon>Magnoliopsida</taxon>
        <taxon>eudicotyledons</taxon>
        <taxon>Gunneridae</taxon>
        <taxon>Pentapetalae</taxon>
        <taxon>asterids</taxon>
        <taxon>lamiids</taxon>
        <taxon>Gentianales</taxon>
        <taxon>Rubiaceae</taxon>
        <taxon>Cinchonoideae</taxon>
        <taxon>Cinchoneae</taxon>
        <taxon>Cinchona</taxon>
    </lineage>
</organism>
<keyword evidence="3" id="KW-1185">Reference proteome</keyword>
<proteinExistence type="predicted"/>
<name>A0ABD2YS08_9GENT</name>
<reference evidence="2 3" key="1">
    <citation type="submission" date="2024-11" db="EMBL/GenBank/DDBJ databases">
        <title>A near-complete genome assembly of Cinchona calisaya.</title>
        <authorList>
            <person name="Lian D.C."/>
            <person name="Zhao X.W."/>
            <person name="Wei L."/>
        </authorList>
    </citation>
    <scope>NUCLEOTIDE SEQUENCE [LARGE SCALE GENOMIC DNA]</scope>
    <source>
        <tissue evidence="2">Nenye</tissue>
    </source>
</reference>
<evidence type="ECO:0000313" key="2">
    <source>
        <dbReference type="EMBL" id="KAL3509554.1"/>
    </source>
</evidence>
<comment type="caution">
    <text evidence="2">The sequence shown here is derived from an EMBL/GenBank/DDBJ whole genome shotgun (WGS) entry which is preliminary data.</text>
</comment>
<gene>
    <name evidence="2" type="ORF">ACH5RR_028955</name>
</gene>
<dbReference type="AlphaFoldDB" id="A0ABD2YS08"/>
<dbReference type="EMBL" id="JBJUIK010000012">
    <property type="protein sequence ID" value="KAL3509554.1"/>
    <property type="molecule type" value="Genomic_DNA"/>
</dbReference>
<evidence type="ECO:0000256" key="1">
    <source>
        <dbReference type="SAM" id="MobiDB-lite"/>
    </source>
</evidence>
<evidence type="ECO:0000313" key="3">
    <source>
        <dbReference type="Proteomes" id="UP001630127"/>
    </source>
</evidence>
<accession>A0ABD2YS08</accession>
<sequence length="131" mass="14826">MKNIPATTDSTKELPIEVSEAPNEEVHLPEISEIGLADQSVTPENMKPSKDQSCGVFSSSNSNWFADDAIISWESFSEVESFCREPFVLDTSDNHNDHLSPTFEDGGIFTSYSTYLDDKIYVLYQWMEEFP</sequence>
<dbReference type="Proteomes" id="UP001630127">
    <property type="component" value="Unassembled WGS sequence"/>
</dbReference>